<keyword evidence="2" id="KW-1003">Cell membrane</keyword>
<evidence type="ECO:0000259" key="9">
    <source>
        <dbReference type="Pfam" id="PF10708"/>
    </source>
</evidence>
<dbReference type="Pfam" id="PF06271">
    <property type="entry name" value="RDD"/>
    <property type="match status" value="1"/>
</dbReference>
<organism evidence="10 11">
    <name type="scientific">Polymorphospora lycopeni</name>
    <dbReference type="NCBI Taxonomy" id="3140240"/>
    <lineage>
        <taxon>Bacteria</taxon>
        <taxon>Bacillati</taxon>
        <taxon>Actinomycetota</taxon>
        <taxon>Actinomycetes</taxon>
        <taxon>Micromonosporales</taxon>
        <taxon>Micromonosporaceae</taxon>
        <taxon>Polymorphospora</taxon>
    </lineage>
</organism>
<feature type="domain" description="DUF2510" evidence="9">
    <location>
        <begin position="5"/>
        <end position="38"/>
    </location>
</feature>
<evidence type="ECO:0000259" key="8">
    <source>
        <dbReference type="Pfam" id="PF06271"/>
    </source>
</evidence>
<evidence type="ECO:0000256" key="2">
    <source>
        <dbReference type="ARBA" id="ARBA00022475"/>
    </source>
</evidence>
<evidence type="ECO:0000313" key="10">
    <source>
        <dbReference type="EMBL" id="MFB6395995.1"/>
    </source>
</evidence>
<keyword evidence="3 7" id="KW-0812">Transmembrane</keyword>
<dbReference type="PANTHER" id="PTHR36115:SF4">
    <property type="entry name" value="MEMBRANE PROTEIN"/>
    <property type="match status" value="1"/>
</dbReference>
<evidence type="ECO:0000256" key="5">
    <source>
        <dbReference type="ARBA" id="ARBA00023136"/>
    </source>
</evidence>
<feature type="transmembrane region" description="Helical" evidence="7">
    <location>
        <begin position="140"/>
        <end position="163"/>
    </location>
</feature>
<keyword evidence="4 7" id="KW-1133">Transmembrane helix</keyword>
<evidence type="ECO:0000256" key="1">
    <source>
        <dbReference type="ARBA" id="ARBA00004651"/>
    </source>
</evidence>
<gene>
    <name evidence="10" type="ORF">AAFH96_23225</name>
</gene>
<evidence type="ECO:0000256" key="4">
    <source>
        <dbReference type="ARBA" id="ARBA00022989"/>
    </source>
</evidence>
<dbReference type="InterPro" id="IPR051791">
    <property type="entry name" value="Pra-immunoreactive"/>
</dbReference>
<comment type="subcellular location">
    <subcellularLocation>
        <location evidence="1">Cell membrane</location>
        <topology evidence="1">Multi-pass membrane protein</topology>
    </subcellularLocation>
</comment>
<comment type="caution">
    <text evidence="10">The sequence shown here is derived from an EMBL/GenBank/DDBJ whole genome shotgun (WGS) entry which is preliminary data.</text>
</comment>
<dbReference type="EMBL" id="JBCGDC010000075">
    <property type="protein sequence ID" value="MFB6395995.1"/>
    <property type="molecule type" value="Genomic_DNA"/>
</dbReference>
<evidence type="ECO:0000256" key="6">
    <source>
        <dbReference type="SAM" id="MobiDB-lite"/>
    </source>
</evidence>
<keyword evidence="5 7" id="KW-0472">Membrane</keyword>
<keyword evidence="11" id="KW-1185">Reference proteome</keyword>
<evidence type="ECO:0000256" key="7">
    <source>
        <dbReference type="SAM" id="Phobius"/>
    </source>
</evidence>
<feature type="compositionally biased region" description="Low complexity" evidence="6">
    <location>
        <begin position="91"/>
        <end position="101"/>
    </location>
</feature>
<dbReference type="InterPro" id="IPR018929">
    <property type="entry name" value="DUF2510"/>
</dbReference>
<evidence type="ECO:0000313" key="11">
    <source>
        <dbReference type="Proteomes" id="UP001582793"/>
    </source>
</evidence>
<name>A0ABV5CVG8_9ACTN</name>
<reference evidence="10 11" key="1">
    <citation type="submission" date="2024-04" db="EMBL/GenBank/DDBJ databases">
        <title>Polymorphospora sp. isolated from Baiyangdian Lake in Xiong'an New Area.</title>
        <authorList>
            <person name="Zhang X."/>
            <person name="Liu J."/>
        </authorList>
    </citation>
    <scope>NUCLEOTIDE SEQUENCE [LARGE SCALE GENOMIC DNA]</scope>
    <source>
        <strain evidence="10 11">2-325</strain>
    </source>
</reference>
<accession>A0ABV5CVG8</accession>
<feature type="compositionally biased region" description="Pro residues" evidence="6">
    <location>
        <begin position="305"/>
        <end position="317"/>
    </location>
</feature>
<dbReference type="PANTHER" id="PTHR36115">
    <property type="entry name" value="PROLINE-RICH ANTIGEN HOMOLOG-RELATED"/>
    <property type="match status" value="1"/>
</dbReference>
<feature type="compositionally biased region" description="Low complexity" evidence="6">
    <location>
        <begin position="49"/>
        <end position="60"/>
    </location>
</feature>
<feature type="region of interest" description="Disordered" evidence="6">
    <location>
        <begin position="1"/>
        <end position="107"/>
    </location>
</feature>
<proteinExistence type="predicted"/>
<dbReference type="RefSeq" id="WP_375735597.1">
    <property type="nucleotide sequence ID" value="NZ_JBCGDC010000075.1"/>
</dbReference>
<protein>
    <submittedName>
        <fullName evidence="10">RDD family protein</fullName>
    </submittedName>
</protein>
<feature type="region of interest" description="Disordered" evidence="6">
    <location>
        <begin position="300"/>
        <end position="329"/>
    </location>
</feature>
<feature type="domain" description="RDD" evidence="8">
    <location>
        <begin position="134"/>
        <end position="295"/>
    </location>
</feature>
<dbReference type="InterPro" id="IPR010432">
    <property type="entry name" value="RDD"/>
</dbReference>
<evidence type="ECO:0000256" key="3">
    <source>
        <dbReference type="ARBA" id="ARBA00022692"/>
    </source>
</evidence>
<feature type="compositionally biased region" description="Pro residues" evidence="6">
    <location>
        <begin position="66"/>
        <end position="90"/>
    </location>
</feature>
<feature type="transmembrane region" description="Helical" evidence="7">
    <location>
        <begin position="262"/>
        <end position="282"/>
    </location>
</feature>
<dbReference type="Pfam" id="PF10708">
    <property type="entry name" value="DUF2510"/>
    <property type="match status" value="1"/>
</dbReference>
<dbReference type="Proteomes" id="UP001582793">
    <property type="component" value="Unassembled WGS sequence"/>
</dbReference>
<feature type="transmembrane region" description="Helical" evidence="7">
    <location>
        <begin position="200"/>
        <end position="220"/>
    </location>
</feature>
<sequence>MSVDPGWYKDPADPTTQRYWDGEGWIGKPLPADATPPAGPPPPEPEEPPAAAEPAPQAPAGNQPVTGPPAGPVAAPPPHHPPAGPPPPDWHPGAHPGAAPHQPMPGAPYPPYGYPPYGFQPPQPPPRPHGLALAPLGGRLLARLIDIGAVFALNVVVNGWFVWQYIQELSPLFAESWRRAMAGDRSTEGLPQLDARADGLLLTILLLATALWFAYEVPAVGNSGQTLGKRIVGIKVVPLEADERIGFGRSFRRWIRMGLPTLLWYCCVGFILQLVDSAFLLFDRPLRQALHDKSARTVVVQVPKSPAPPKAGAPSPPAGDRTDTPGGSA</sequence>